<proteinExistence type="predicted"/>
<accession>A0ACB9EEW7</accession>
<gene>
    <name evidence="1" type="ORF">L6452_05109</name>
</gene>
<evidence type="ECO:0000313" key="2">
    <source>
        <dbReference type="Proteomes" id="UP001055879"/>
    </source>
</evidence>
<sequence>MFSRYGVVVDMFLARKLNKNENRFCFVHFIRVQDVNKLERGEFKHKVEVLSAGSKSDVPPTKSFRISLESNDTIEVVQWLESHFVAKAKSVQALFNLPELCSLQDKQHIILESEEILVDSKVVVVCITEGEHISPPWESVHDTEGEDKFEGGFEEDDDQSIDIVEEEEDPLFVADSIVDEQSSTKNSINPQEWTKRRMKSPDRVSPEKFPAMEQK</sequence>
<reference evidence="1 2" key="2">
    <citation type="journal article" date="2022" name="Mol. Ecol. Resour.">
        <title>The genomes of chicory, endive, great burdock and yacon provide insights into Asteraceae paleo-polyploidization history and plant inulin production.</title>
        <authorList>
            <person name="Fan W."/>
            <person name="Wang S."/>
            <person name="Wang H."/>
            <person name="Wang A."/>
            <person name="Jiang F."/>
            <person name="Liu H."/>
            <person name="Zhao H."/>
            <person name="Xu D."/>
            <person name="Zhang Y."/>
        </authorList>
    </citation>
    <scope>NUCLEOTIDE SEQUENCE [LARGE SCALE GENOMIC DNA]</scope>
    <source>
        <strain evidence="2">cv. Niubang</strain>
    </source>
</reference>
<name>A0ACB9EEW7_ARCLA</name>
<comment type="caution">
    <text evidence="1">The sequence shown here is derived from an EMBL/GenBank/DDBJ whole genome shotgun (WGS) entry which is preliminary data.</text>
</comment>
<keyword evidence="2" id="KW-1185">Reference proteome</keyword>
<protein>
    <submittedName>
        <fullName evidence="1">Uncharacterized protein</fullName>
    </submittedName>
</protein>
<reference evidence="2" key="1">
    <citation type="journal article" date="2022" name="Mol. Ecol. Resour.">
        <title>The genomes of chicory, endive, great burdock and yacon provide insights into Asteraceae palaeo-polyploidization history and plant inulin production.</title>
        <authorList>
            <person name="Fan W."/>
            <person name="Wang S."/>
            <person name="Wang H."/>
            <person name="Wang A."/>
            <person name="Jiang F."/>
            <person name="Liu H."/>
            <person name="Zhao H."/>
            <person name="Xu D."/>
            <person name="Zhang Y."/>
        </authorList>
    </citation>
    <scope>NUCLEOTIDE SEQUENCE [LARGE SCALE GENOMIC DNA]</scope>
    <source>
        <strain evidence="2">cv. Niubang</strain>
    </source>
</reference>
<organism evidence="1 2">
    <name type="scientific">Arctium lappa</name>
    <name type="common">Greater burdock</name>
    <name type="synonym">Lappa major</name>
    <dbReference type="NCBI Taxonomy" id="4217"/>
    <lineage>
        <taxon>Eukaryota</taxon>
        <taxon>Viridiplantae</taxon>
        <taxon>Streptophyta</taxon>
        <taxon>Embryophyta</taxon>
        <taxon>Tracheophyta</taxon>
        <taxon>Spermatophyta</taxon>
        <taxon>Magnoliopsida</taxon>
        <taxon>eudicotyledons</taxon>
        <taxon>Gunneridae</taxon>
        <taxon>Pentapetalae</taxon>
        <taxon>asterids</taxon>
        <taxon>campanulids</taxon>
        <taxon>Asterales</taxon>
        <taxon>Asteraceae</taxon>
        <taxon>Carduoideae</taxon>
        <taxon>Cardueae</taxon>
        <taxon>Arctiinae</taxon>
        <taxon>Arctium</taxon>
    </lineage>
</organism>
<dbReference type="Proteomes" id="UP001055879">
    <property type="component" value="Linkage Group LG02"/>
</dbReference>
<evidence type="ECO:0000313" key="1">
    <source>
        <dbReference type="EMBL" id="KAI3757568.1"/>
    </source>
</evidence>
<dbReference type="EMBL" id="CM042048">
    <property type="protein sequence ID" value="KAI3757568.1"/>
    <property type="molecule type" value="Genomic_DNA"/>
</dbReference>